<feature type="transmembrane region" description="Helical" evidence="6">
    <location>
        <begin position="224"/>
        <end position="247"/>
    </location>
</feature>
<keyword evidence="9" id="KW-1185">Reference proteome</keyword>
<accession>E7AAC8</accession>
<evidence type="ECO:0000313" key="9">
    <source>
        <dbReference type="Proteomes" id="UP000007934"/>
    </source>
</evidence>
<sequence length="374" mass="42135">MVFERKEKMRTLLEELKAIFTHAGVRFIVIVGPLFYAFLYPLPYQNDIVTRQSVAVVDMDHSALSRKLIRMLESAPGVSIKAFSDSMQEAKQLLEQEKVYGIVFIPAFFERALYTSTPAQIELYANANYFLIYGAIANALVDVSNALSDEIKTYKSHLREIRRDHNLFVLKTIPLYNPSIGYLNYAIANVFIFILHQTLLIGASMLTCAQARLMPSFLEALRVVLVRALSFSAIYTAFVLLYFGVLFPHYGIHIHANPSALLALALLFLMSTASCGVVLGTYLKKEAHATQIILLSSLPLIFMVGFIWPLELLPPFLRTFLQIVPAYHGISSMVMLNQLGAPLEATLPHLWYLAGIFFLSSLLGAWRLSRRQYA</sequence>
<keyword evidence="4 6" id="KW-1133">Transmembrane helix</keyword>
<keyword evidence="2" id="KW-1003">Cell membrane</keyword>
<dbReference type="GO" id="GO:0005886">
    <property type="term" value="C:plasma membrane"/>
    <property type="evidence" value="ECO:0007669"/>
    <property type="project" value="UniProtKB-SubCell"/>
</dbReference>
<dbReference type="Pfam" id="PF12698">
    <property type="entry name" value="ABC2_membrane_3"/>
    <property type="match status" value="1"/>
</dbReference>
<feature type="transmembrane region" description="Helical" evidence="6">
    <location>
        <begin position="349"/>
        <end position="368"/>
    </location>
</feature>
<dbReference type="STRING" id="936155.HFELIS_14170"/>
<evidence type="ECO:0000256" key="3">
    <source>
        <dbReference type="ARBA" id="ARBA00022692"/>
    </source>
</evidence>
<dbReference type="Gene3D" id="3.40.1710.10">
    <property type="entry name" value="abc type-2 transporter like domain"/>
    <property type="match status" value="1"/>
</dbReference>
<feature type="transmembrane region" description="Helical" evidence="6">
    <location>
        <begin position="20"/>
        <end position="39"/>
    </location>
</feature>
<evidence type="ECO:0000256" key="1">
    <source>
        <dbReference type="ARBA" id="ARBA00004651"/>
    </source>
</evidence>
<comment type="subcellular location">
    <subcellularLocation>
        <location evidence="1">Cell membrane</location>
        <topology evidence="1">Multi-pass membrane protein</topology>
    </subcellularLocation>
</comment>
<dbReference type="AlphaFoldDB" id="E7AAC8"/>
<feature type="domain" description="ABC-2 type transporter transmembrane" evidence="7">
    <location>
        <begin position="26"/>
        <end position="365"/>
    </location>
</feature>
<name>E7AAC8_HELFC</name>
<keyword evidence="5 6" id="KW-0472">Membrane</keyword>
<dbReference type="InterPro" id="IPR013525">
    <property type="entry name" value="ABC2_TM"/>
</dbReference>
<gene>
    <name evidence="8" type="ordered locus">Hfelis_14170</name>
</gene>
<keyword evidence="3 6" id="KW-0812">Transmembrane</keyword>
<evidence type="ECO:0000256" key="4">
    <source>
        <dbReference type="ARBA" id="ARBA00022989"/>
    </source>
</evidence>
<evidence type="ECO:0000259" key="7">
    <source>
        <dbReference type="Pfam" id="PF12698"/>
    </source>
</evidence>
<dbReference type="KEGG" id="hfe:HFELIS_14170"/>
<protein>
    <submittedName>
        <fullName evidence="8">ABC-2 type transport system permease protein</fullName>
    </submittedName>
</protein>
<dbReference type="HOGENOM" id="CLU_039483_10_1_7"/>
<organism evidence="8 9">
    <name type="scientific">Helicobacter felis (strain ATCC 49179 / CCUG 28539 / NCTC 12436 / CS1)</name>
    <dbReference type="NCBI Taxonomy" id="936155"/>
    <lineage>
        <taxon>Bacteria</taxon>
        <taxon>Pseudomonadati</taxon>
        <taxon>Campylobacterota</taxon>
        <taxon>Epsilonproteobacteria</taxon>
        <taxon>Campylobacterales</taxon>
        <taxon>Helicobacteraceae</taxon>
        <taxon>Helicobacter</taxon>
    </lineage>
</organism>
<reference evidence="8 9" key="1">
    <citation type="journal article" date="2011" name="Genome Biol. Evol.">
        <title>Comparative whole genome sequence analysis of the carcinogenic bacterial model pathogen Helicobacter felis.</title>
        <authorList>
            <person name="Arnold I.C."/>
            <person name="Zigova Z."/>
            <person name="Holden M."/>
            <person name="Lawley T.D."/>
            <person name="Rad R."/>
            <person name="Dougan G."/>
            <person name="Falkow S."/>
            <person name="Bentley S.D."/>
            <person name="Muller A."/>
        </authorList>
    </citation>
    <scope>NUCLEOTIDE SEQUENCE [LARGE SCALE GENOMIC DNA]</scope>
    <source>
        <strain evidence="9">ATCC 49179 / CCUG 28539 / NCTC 12436 / CS1</strain>
    </source>
</reference>
<feature type="transmembrane region" description="Helical" evidence="6">
    <location>
        <begin position="292"/>
        <end position="310"/>
    </location>
</feature>
<evidence type="ECO:0000313" key="8">
    <source>
        <dbReference type="EMBL" id="CBY83501.1"/>
    </source>
</evidence>
<dbReference type="eggNOG" id="COG0842">
    <property type="taxonomic scope" value="Bacteria"/>
</dbReference>
<dbReference type="PANTHER" id="PTHR30294:SF46">
    <property type="entry name" value="ABC TRANSPORTER PERMEASE"/>
    <property type="match status" value="1"/>
</dbReference>
<dbReference type="EMBL" id="FQ670179">
    <property type="protein sequence ID" value="CBY83501.1"/>
    <property type="molecule type" value="Genomic_DNA"/>
</dbReference>
<evidence type="ECO:0000256" key="6">
    <source>
        <dbReference type="SAM" id="Phobius"/>
    </source>
</evidence>
<dbReference type="PANTHER" id="PTHR30294">
    <property type="entry name" value="MEMBRANE COMPONENT OF ABC TRANSPORTER YHHJ-RELATED"/>
    <property type="match status" value="1"/>
</dbReference>
<dbReference type="Proteomes" id="UP000007934">
    <property type="component" value="Chromosome"/>
</dbReference>
<feature type="transmembrane region" description="Helical" evidence="6">
    <location>
        <begin position="182"/>
        <end position="203"/>
    </location>
</feature>
<proteinExistence type="predicted"/>
<evidence type="ECO:0000256" key="2">
    <source>
        <dbReference type="ARBA" id="ARBA00022475"/>
    </source>
</evidence>
<dbReference type="InterPro" id="IPR051449">
    <property type="entry name" value="ABC-2_transporter_component"/>
</dbReference>
<dbReference type="GO" id="GO:0140359">
    <property type="term" value="F:ABC-type transporter activity"/>
    <property type="evidence" value="ECO:0007669"/>
    <property type="project" value="InterPro"/>
</dbReference>
<evidence type="ECO:0000256" key="5">
    <source>
        <dbReference type="ARBA" id="ARBA00023136"/>
    </source>
</evidence>
<feature type="transmembrane region" description="Helical" evidence="6">
    <location>
        <begin position="259"/>
        <end position="280"/>
    </location>
</feature>